<protein>
    <recommendedName>
        <fullName evidence="12">Polyhydroxybutyrate depolymerase</fullName>
    </recommendedName>
</protein>
<dbReference type="InterPro" id="IPR043595">
    <property type="entry name" value="FaeB/C/D"/>
</dbReference>
<feature type="signal peptide" evidence="9">
    <location>
        <begin position="1"/>
        <end position="22"/>
    </location>
</feature>
<evidence type="ECO:0000256" key="4">
    <source>
        <dbReference type="ARBA" id="ARBA00022729"/>
    </source>
</evidence>
<evidence type="ECO:0000313" key="10">
    <source>
        <dbReference type="EMBL" id="MUN55562.1"/>
    </source>
</evidence>
<feature type="compositionally biased region" description="Gly residues" evidence="8">
    <location>
        <begin position="55"/>
        <end position="64"/>
    </location>
</feature>
<sequence>MKKIIRALGAVAVLGFGLVACSAPDADVEGSGSGASGSASSSEDESSGGKDSGGKNSGRTGGCGASTMRAGESWSVPIESGGKHRMYQVTTPAEYQADDQTPVVLAFHGMYEHSETMKRLSGFSDKPAIAVYPQGLDGGQGTAWQGAGYSPKTDDVEFTEDILDRVESDLCVDKDRVFAAGFSNGGGFVNLLACRMSDRISAFASVAGAYYEGTRDGCEKASPEPFMEFHGTEDGVMTYRGGDGKGGKYLSVEDFVDEWVVRNGCARDAEVDHPVDGVEHRLYERKCRSDTEVQQYRIDGGGHTWPGAPVHVGQGRDTPDLHATDLIWDFFTDHPAT</sequence>
<proteinExistence type="predicted"/>
<feature type="region of interest" description="Disordered" evidence="8">
    <location>
        <begin position="27"/>
        <end position="77"/>
    </location>
</feature>
<evidence type="ECO:0000313" key="11">
    <source>
        <dbReference type="Proteomes" id="UP000462152"/>
    </source>
</evidence>
<keyword evidence="4 9" id="KW-0732">Signal</keyword>
<dbReference type="EMBL" id="WOGT01000006">
    <property type="protein sequence ID" value="MUN55562.1"/>
    <property type="molecule type" value="Genomic_DNA"/>
</dbReference>
<dbReference type="SUPFAM" id="SSF53474">
    <property type="entry name" value="alpha/beta-Hydrolases"/>
    <property type="match status" value="1"/>
</dbReference>
<evidence type="ECO:0000256" key="3">
    <source>
        <dbReference type="ARBA" id="ARBA00022651"/>
    </source>
</evidence>
<comment type="caution">
    <text evidence="10">The sequence shown here is derived from an EMBL/GenBank/DDBJ whole genome shotgun (WGS) entry which is preliminary data.</text>
</comment>
<evidence type="ECO:0000256" key="2">
    <source>
        <dbReference type="ARBA" id="ARBA00022525"/>
    </source>
</evidence>
<dbReference type="PROSITE" id="PS51257">
    <property type="entry name" value="PROKAR_LIPOPROTEIN"/>
    <property type="match status" value="1"/>
</dbReference>
<evidence type="ECO:0000256" key="8">
    <source>
        <dbReference type="SAM" id="MobiDB-lite"/>
    </source>
</evidence>
<evidence type="ECO:0000256" key="1">
    <source>
        <dbReference type="ARBA" id="ARBA00004613"/>
    </source>
</evidence>
<dbReference type="GO" id="GO:0030600">
    <property type="term" value="F:feruloyl esterase activity"/>
    <property type="evidence" value="ECO:0007669"/>
    <property type="project" value="InterPro"/>
</dbReference>
<dbReference type="Proteomes" id="UP000462152">
    <property type="component" value="Unassembled WGS sequence"/>
</dbReference>
<comment type="subcellular location">
    <subcellularLocation>
        <location evidence="1">Secreted</location>
    </subcellularLocation>
</comment>
<feature type="chain" id="PRO_5038952423" description="Polyhydroxybutyrate depolymerase" evidence="9">
    <location>
        <begin position="23"/>
        <end position="337"/>
    </location>
</feature>
<evidence type="ECO:0000256" key="9">
    <source>
        <dbReference type="SAM" id="SignalP"/>
    </source>
</evidence>
<keyword evidence="6" id="KW-0119">Carbohydrate metabolism</keyword>
<evidence type="ECO:0000256" key="5">
    <source>
        <dbReference type="ARBA" id="ARBA00022801"/>
    </source>
</evidence>
<keyword evidence="5" id="KW-0378">Hydrolase</keyword>
<evidence type="ECO:0000256" key="6">
    <source>
        <dbReference type="ARBA" id="ARBA00023277"/>
    </source>
</evidence>
<reference evidence="10 11" key="1">
    <citation type="submission" date="2019-12" db="EMBL/GenBank/DDBJ databases">
        <authorList>
            <person name="Li J."/>
            <person name="Shi Y."/>
            <person name="Xu G."/>
            <person name="Xiao D."/>
            <person name="Ran X."/>
        </authorList>
    </citation>
    <scope>NUCLEOTIDE SEQUENCE [LARGE SCALE GENOMIC DNA]</scope>
    <source>
        <strain evidence="10 11">JCM 15915</strain>
    </source>
</reference>
<dbReference type="OrthoDB" id="9767239at2"/>
<dbReference type="AlphaFoldDB" id="A0A7K1LKU0"/>
<organism evidence="10 11">
    <name type="scientific">Rothia koreensis</name>
    <dbReference type="NCBI Taxonomy" id="592378"/>
    <lineage>
        <taxon>Bacteria</taxon>
        <taxon>Bacillati</taxon>
        <taxon>Actinomycetota</taxon>
        <taxon>Actinomycetes</taxon>
        <taxon>Micrococcales</taxon>
        <taxon>Micrococcaceae</taxon>
        <taxon>Rothia</taxon>
    </lineage>
</organism>
<keyword evidence="11" id="KW-1185">Reference proteome</keyword>
<dbReference type="GO" id="GO:0005576">
    <property type="term" value="C:extracellular region"/>
    <property type="evidence" value="ECO:0007669"/>
    <property type="project" value="UniProtKB-SubCell"/>
</dbReference>
<dbReference type="RefSeq" id="WP_129315295.1">
    <property type="nucleotide sequence ID" value="NZ_NOIQ01000005.1"/>
</dbReference>
<gene>
    <name evidence="10" type="ORF">GMA10_10120</name>
</gene>
<dbReference type="InterPro" id="IPR029058">
    <property type="entry name" value="AB_hydrolase_fold"/>
</dbReference>
<dbReference type="PANTHER" id="PTHR38050">
    <property type="match status" value="1"/>
</dbReference>
<name>A0A7K1LKU0_9MICC</name>
<dbReference type="GO" id="GO:0045493">
    <property type="term" value="P:xylan catabolic process"/>
    <property type="evidence" value="ECO:0007669"/>
    <property type="project" value="UniProtKB-KW"/>
</dbReference>
<dbReference type="PANTHER" id="PTHR38050:SF2">
    <property type="entry name" value="FERULOYL ESTERASE C-RELATED"/>
    <property type="match status" value="1"/>
</dbReference>
<accession>A0A7K1LKU0</accession>
<keyword evidence="3" id="KW-0858">Xylan degradation</keyword>
<dbReference type="Gene3D" id="3.40.50.1820">
    <property type="entry name" value="alpha/beta hydrolase"/>
    <property type="match status" value="1"/>
</dbReference>
<keyword evidence="7" id="KW-0624">Polysaccharide degradation</keyword>
<evidence type="ECO:0008006" key="12">
    <source>
        <dbReference type="Google" id="ProtNLM"/>
    </source>
</evidence>
<keyword evidence="2" id="KW-0964">Secreted</keyword>
<evidence type="ECO:0000256" key="7">
    <source>
        <dbReference type="ARBA" id="ARBA00023326"/>
    </source>
</evidence>